<proteinExistence type="predicted"/>
<protein>
    <submittedName>
        <fullName evidence="1">Uncharacterized protein</fullName>
    </submittedName>
</protein>
<dbReference type="EMBL" id="JAQQWI010000010">
    <property type="protein sequence ID" value="KAK8018825.1"/>
    <property type="molecule type" value="Genomic_DNA"/>
</dbReference>
<reference evidence="1 2" key="1">
    <citation type="submission" date="2023-01" db="EMBL/GenBank/DDBJ databases">
        <title>Analysis of 21 Apiospora genomes using comparative genomics revels a genus with tremendous synthesis potential of carbohydrate active enzymes and secondary metabolites.</title>
        <authorList>
            <person name="Sorensen T."/>
        </authorList>
    </citation>
    <scope>NUCLEOTIDE SEQUENCE [LARGE SCALE GENOMIC DNA]</scope>
    <source>
        <strain evidence="1 2">CBS 20057</strain>
    </source>
</reference>
<evidence type="ECO:0000313" key="1">
    <source>
        <dbReference type="EMBL" id="KAK8018825.1"/>
    </source>
</evidence>
<sequence>MAGSRNLVIGGAQPKKEARDAYARQAKESLAFSRFLLLAKLASAAGLCRQDLRFVLAKFFLWLEPAGRANLAKFAGSAVGHVARTEGRDPTSLYEVREGGRDYALRKEILGTAVEEARRDPLGLYGAQGWFLDFVCWVRRGEPLELAVLDQAMYAVLMAHQLLANPGLELPELVRGRVKQAWWAAFKMGSAKQMAACTCAPVAEEERGKGFYPDCRDEQTKALTDLMDDVFARLSPPLSRLALCDPPRGKAKAVNEAGFQKRWNDLLDLMKLLGVKNKVMAQEAQKAE</sequence>
<name>A0ABR1RV27_9PEZI</name>
<evidence type="ECO:0000313" key="2">
    <source>
        <dbReference type="Proteomes" id="UP001396898"/>
    </source>
</evidence>
<keyword evidence="2" id="KW-1185">Reference proteome</keyword>
<gene>
    <name evidence="1" type="ORF">PG991_008015</name>
</gene>
<accession>A0ABR1RV27</accession>
<organism evidence="1 2">
    <name type="scientific">Apiospora marii</name>
    <dbReference type="NCBI Taxonomy" id="335849"/>
    <lineage>
        <taxon>Eukaryota</taxon>
        <taxon>Fungi</taxon>
        <taxon>Dikarya</taxon>
        <taxon>Ascomycota</taxon>
        <taxon>Pezizomycotina</taxon>
        <taxon>Sordariomycetes</taxon>
        <taxon>Xylariomycetidae</taxon>
        <taxon>Amphisphaeriales</taxon>
        <taxon>Apiosporaceae</taxon>
        <taxon>Apiospora</taxon>
    </lineage>
</organism>
<comment type="caution">
    <text evidence="1">The sequence shown here is derived from an EMBL/GenBank/DDBJ whole genome shotgun (WGS) entry which is preliminary data.</text>
</comment>
<dbReference type="Proteomes" id="UP001396898">
    <property type="component" value="Unassembled WGS sequence"/>
</dbReference>